<comment type="caution">
    <text evidence="2">The sequence shown here is derived from an EMBL/GenBank/DDBJ whole genome shotgun (WGS) entry which is preliminary data.</text>
</comment>
<gene>
    <name evidence="2" type="ORF">DM01DRAFT_1336703</name>
</gene>
<name>A0A1X2GF09_9FUNG</name>
<keyword evidence="3" id="KW-1185">Reference proteome</keyword>
<proteinExistence type="predicted"/>
<reference evidence="2 3" key="1">
    <citation type="submission" date="2016-07" db="EMBL/GenBank/DDBJ databases">
        <title>Pervasive Adenine N6-methylation of Active Genes in Fungi.</title>
        <authorList>
            <consortium name="DOE Joint Genome Institute"/>
            <person name="Mondo S.J."/>
            <person name="Dannebaum R.O."/>
            <person name="Kuo R.C."/>
            <person name="Labutti K."/>
            <person name="Haridas S."/>
            <person name="Kuo A."/>
            <person name="Salamov A."/>
            <person name="Ahrendt S.R."/>
            <person name="Lipzen A."/>
            <person name="Sullivan W."/>
            <person name="Andreopoulos W.B."/>
            <person name="Clum A."/>
            <person name="Lindquist E."/>
            <person name="Daum C."/>
            <person name="Ramamoorthy G.K."/>
            <person name="Gryganskyi A."/>
            <person name="Culley D."/>
            <person name="Magnuson J.K."/>
            <person name="James T.Y."/>
            <person name="O'Malley M.A."/>
            <person name="Stajich J.E."/>
            <person name="Spatafora J.W."/>
            <person name="Visel A."/>
            <person name="Grigoriev I.V."/>
        </authorList>
    </citation>
    <scope>NUCLEOTIDE SEQUENCE [LARGE SCALE GENOMIC DNA]</scope>
    <source>
        <strain evidence="2 3">NRRL 3301</strain>
    </source>
</reference>
<evidence type="ECO:0000313" key="2">
    <source>
        <dbReference type="EMBL" id="ORX52333.1"/>
    </source>
</evidence>
<feature type="region of interest" description="Disordered" evidence="1">
    <location>
        <begin position="468"/>
        <end position="604"/>
    </location>
</feature>
<sequence>MNQQQQPMDGSEEQLETFYGRLLGPKYPDNIAAINSCRALCAEYGFTVKQEASTHRNIYVYCSREGLPDSVRNPKQVRQRKRDSKRCDCRWRVVLFERGGQWEFRKSLNPEAANHNHPLMRPDEIEKTWPPDMVNMIIDLARQKFSTQDIRHRVRSQFPGVTWNERRFYNRLSDERQRIRFRQASNRGRELTGMWAKICSIAAGNEEISKYVEAVTARLLDALCQATETDPSTLTIPEELMIEDDAPMDLSSSAGAGEPSTTHHPTPPHADPHISTSSTRFIVSGPGHPSTSTVTPAPAPSNIILVGKRSRKGKEPDQGSNGIPEPPKGYATVVIPQHHYFTKVHTHRVGCTPFYVPRLLRVKMPEEDETDEDKAQLAAQLAGRQPPNFTSAHDLIELPPKKVARRDNPAPVPDPALSTLDSTHAGHFPAIAPRPMIRPAPAIAPAPAAASASSAASALVAHLSSLAPSSQPQQPFQPTFTAVAQASTSSPSQQQNQQQSQQQNPFVHFQPSTLPLPPPPNNAHFSELTFQFDNPGNATNHDTTESAQDSSEANQGRSGPTIHPALQSNPMSLERSAHPSSDFHPDSPDHKHRHRQPSNASTSP</sequence>
<dbReference type="STRING" id="101127.A0A1X2GF09"/>
<evidence type="ECO:0008006" key="4">
    <source>
        <dbReference type="Google" id="ProtNLM"/>
    </source>
</evidence>
<protein>
    <recommendedName>
        <fullName evidence="4">FAR1 domain-containing protein</fullName>
    </recommendedName>
</protein>
<dbReference type="OrthoDB" id="5573160at2759"/>
<accession>A0A1X2GF09</accession>
<organism evidence="2 3">
    <name type="scientific">Hesseltinella vesiculosa</name>
    <dbReference type="NCBI Taxonomy" id="101127"/>
    <lineage>
        <taxon>Eukaryota</taxon>
        <taxon>Fungi</taxon>
        <taxon>Fungi incertae sedis</taxon>
        <taxon>Mucoromycota</taxon>
        <taxon>Mucoromycotina</taxon>
        <taxon>Mucoromycetes</taxon>
        <taxon>Mucorales</taxon>
        <taxon>Cunninghamellaceae</taxon>
        <taxon>Hesseltinella</taxon>
    </lineage>
</organism>
<feature type="compositionally biased region" description="Polar residues" evidence="1">
    <location>
        <begin position="528"/>
        <end position="558"/>
    </location>
</feature>
<dbReference type="EMBL" id="MCGT01000018">
    <property type="protein sequence ID" value="ORX52333.1"/>
    <property type="molecule type" value="Genomic_DNA"/>
</dbReference>
<evidence type="ECO:0000256" key="1">
    <source>
        <dbReference type="SAM" id="MobiDB-lite"/>
    </source>
</evidence>
<feature type="compositionally biased region" description="Low complexity" evidence="1">
    <location>
        <begin position="468"/>
        <end position="505"/>
    </location>
</feature>
<dbReference type="Proteomes" id="UP000242146">
    <property type="component" value="Unassembled WGS sequence"/>
</dbReference>
<feature type="region of interest" description="Disordered" evidence="1">
    <location>
        <begin position="248"/>
        <end position="327"/>
    </location>
</feature>
<dbReference type="AlphaFoldDB" id="A0A1X2GF09"/>
<feature type="region of interest" description="Disordered" evidence="1">
    <location>
        <begin position="404"/>
        <end position="433"/>
    </location>
</feature>
<evidence type="ECO:0000313" key="3">
    <source>
        <dbReference type="Proteomes" id="UP000242146"/>
    </source>
</evidence>
<feature type="compositionally biased region" description="Basic and acidic residues" evidence="1">
    <location>
        <begin position="575"/>
        <end position="589"/>
    </location>
</feature>